<keyword evidence="1" id="KW-0812">Transmembrane</keyword>
<proteinExistence type="predicted"/>
<organism evidence="2">
    <name type="scientific">Ixodes ricinus</name>
    <name type="common">Common tick</name>
    <name type="synonym">Acarus ricinus</name>
    <dbReference type="NCBI Taxonomy" id="34613"/>
    <lineage>
        <taxon>Eukaryota</taxon>
        <taxon>Metazoa</taxon>
        <taxon>Ecdysozoa</taxon>
        <taxon>Arthropoda</taxon>
        <taxon>Chelicerata</taxon>
        <taxon>Arachnida</taxon>
        <taxon>Acari</taxon>
        <taxon>Parasitiformes</taxon>
        <taxon>Ixodida</taxon>
        <taxon>Ixodoidea</taxon>
        <taxon>Ixodidae</taxon>
        <taxon>Ixodinae</taxon>
        <taxon>Ixodes</taxon>
    </lineage>
</organism>
<feature type="transmembrane region" description="Helical" evidence="1">
    <location>
        <begin position="7"/>
        <end position="28"/>
    </location>
</feature>
<accession>A0A147BK13</accession>
<evidence type="ECO:0000313" key="2">
    <source>
        <dbReference type="EMBL" id="JAR91120.1"/>
    </source>
</evidence>
<keyword evidence="1" id="KW-0472">Membrane</keyword>
<sequence>MVFVYGFYILSVVYGFFLFYSFHGLQFLSGLWSLYDLSEVHCFSLLYAFHMVCGVWFLLFLWSMVSSFPVIYGLSMTFL</sequence>
<name>A0A147BK13_IXORI</name>
<evidence type="ECO:0000256" key="1">
    <source>
        <dbReference type="SAM" id="Phobius"/>
    </source>
</evidence>
<protein>
    <submittedName>
        <fullName evidence="2">Putative cytochrome b-like protein</fullName>
    </submittedName>
</protein>
<keyword evidence="1" id="KW-1133">Transmembrane helix</keyword>
<feature type="transmembrane region" description="Helical" evidence="1">
    <location>
        <begin position="48"/>
        <end position="74"/>
    </location>
</feature>
<reference evidence="2" key="1">
    <citation type="journal article" date="2018" name="PLoS Negl. Trop. Dis.">
        <title>Sialome diversity of ticks revealed by RNAseq of single tick salivary glands.</title>
        <authorList>
            <person name="Perner J."/>
            <person name="Kropackova S."/>
            <person name="Kopacek P."/>
            <person name="Ribeiro J.M."/>
        </authorList>
    </citation>
    <scope>NUCLEOTIDE SEQUENCE</scope>
    <source>
        <strain evidence="2">Siblings of single egg batch collected in Ceske Budejovice</strain>
        <tissue evidence="2">Salivary glands</tissue>
    </source>
</reference>
<dbReference type="EMBL" id="GEGO01004284">
    <property type="protein sequence ID" value="JAR91120.1"/>
    <property type="molecule type" value="Transcribed_RNA"/>
</dbReference>
<dbReference type="AlphaFoldDB" id="A0A147BK13"/>